<comment type="cofactor">
    <cofactor evidence="5">
        <name>Co(2+)</name>
        <dbReference type="ChEBI" id="CHEBI:48828"/>
    </cofactor>
    <cofactor evidence="5">
        <name>Zn(2+)</name>
        <dbReference type="ChEBI" id="CHEBI:29105"/>
    </cofactor>
    <cofactor evidence="5">
        <name>Mn(2+)</name>
        <dbReference type="ChEBI" id="CHEBI:29035"/>
    </cofactor>
    <cofactor evidence="5">
        <name>Fe(2+)</name>
        <dbReference type="ChEBI" id="CHEBI:29033"/>
    </cofactor>
    <text evidence="5">Binds 2 divalent metal cations per subunit. Has a high-affinity and a low affinity metal-binding site. The true nature of the physiological cofactor is under debate. The enzyme is active with cobalt, zinc, manganese or divalent iron ions. Most likely, methionine aminopeptidases function as mononuclear Fe(2+)-metalloproteases under physiological conditions, and the catalytically relevant metal-binding site has been assigned to the histidine-containing high-affinity site.</text>
</comment>
<dbReference type="GO" id="GO:0005829">
    <property type="term" value="C:cytosol"/>
    <property type="evidence" value="ECO:0007669"/>
    <property type="project" value="TreeGrafter"/>
</dbReference>
<feature type="domain" description="Peptidase M24" evidence="7">
    <location>
        <begin position="213"/>
        <end position="440"/>
    </location>
</feature>
<evidence type="ECO:0000256" key="1">
    <source>
        <dbReference type="ARBA" id="ARBA00022438"/>
    </source>
</evidence>
<keyword evidence="1 5" id="KW-0031">Aminopeptidase</keyword>
<feature type="binding site" evidence="5">
    <location>
        <position position="433"/>
    </location>
    <ligand>
        <name>a divalent metal cation</name>
        <dbReference type="ChEBI" id="CHEBI:60240"/>
        <label>2</label>
        <note>catalytic</note>
    </ligand>
</feature>
<evidence type="ECO:0000313" key="10">
    <source>
        <dbReference type="Proteomes" id="UP000603453"/>
    </source>
</evidence>
<dbReference type="InterPro" id="IPR001714">
    <property type="entry name" value="Pept_M24_MAP"/>
</dbReference>
<reference evidence="9" key="1">
    <citation type="submission" date="2020-12" db="EMBL/GenBank/DDBJ databases">
        <title>Metabolic potential, ecology and presence of endohyphal bacteria is reflected in genomic diversity of Mucoromycotina.</title>
        <authorList>
            <person name="Muszewska A."/>
            <person name="Okrasinska A."/>
            <person name="Steczkiewicz K."/>
            <person name="Drgas O."/>
            <person name="Orlowska M."/>
            <person name="Perlinska-Lenart U."/>
            <person name="Aleksandrzak-Piekarczyk T."/>
            <person name="Szatraj K."/>
            <person name="Zielenkiewicz U."/>
            <person name="Pilsyk S."/>
            <person name="Malc E."/>
            <person name="Mieczkowski P."/>
            <person name="Kruszewska J.S."/>
            <person name="Biernat P."/>
            <person name="Pawlowska J."/>
        </authorList>
    </citation>
    <scope>NUCLEOTIDE SEQUENCE</scope>
    <source>
        <strain evidence="9">WA0000017839</strain>
    </source>
</reference>
<dbReference type="OrthoDB" id="3209743at2759"/>
<dbReference type="InterPro" id="IPR000994">
    <property type="entry name" value="Pept_M24"/>
</dbReference>
<dbReference type="Gene3D" id="3.90.230.10">
    <property type="entry name" value="Creatinase/methionine aminopeptidase superfamily"/>
    <property type="match status" value="1"/>
</dbReference>
<evidence type="ECO:0000256" key="4">
    <source>
        <dbReference type="ARBA" id="ARBA00022801"/>
    </source>
</evidence>
<keyword evidence="3 5" id="KW-0479">Metal-binding</keyword>
<feature type="binding site" evidence="5">
    <location>
        <position position="306"/>
    </location>
    <ligand>
        <name>a divalent metal cation</name>
        <dbReference type="ChEBI" id="CHEBI:60240"/>
        <label>1</label>
    </ligand>
</feature>
<feature type="binding site" evidence="5">
    <location>
        <position position="295"/>
    </location>
    <ligand>
        <name>a divalent metal cation</name>
        <dbReference type="ChEBI" id="CHEBI:60240"/>
        <label>1</label>
    </ligand>
</feature>
<dbReference type="NCBIfam" id="TIGR00500">
    <property type="entry name" value="met_pdase_I"/>
    <property type="match status" value="1"/>
</dbReference>
<comment type="similarity">
    <text evidence="5">Belongs to the peptidase M24A family. Methionine aminopeptidase type 1 subfamily.</text>
</comment>
<evidence type="ECO:0000256" key="6">
    <source>
        <dbReference type="RuleBase" id="RU003653"/>
    </source>
</evidence>
<feature type="binding site" evidence="5">
    <location>
        <position position="369"/>
    </location>
    <ligand>
        <name>a divalent metal cation</name>
        <dbReference type="ChEBI" id="CHEBI:60240"/>
        <label>2</label>
        <note>catalytic</note>
    </ligand>
</feature>
<dbReference type="PROSITE" id="PS00680">
    <property type="entry name" value="MAP_1"/>
    <property type="match status" value="1"/>
</dbReference>
<dbReference type="Pfam" id="PF07304">
    <property type="entry name" value="SRA1"/>
    <property type="match status" value="1"/>
</dbReference>
<evidence type="ECO:0000256" key="2">
    <source>
        <dbReference type="ARBA" id="ARBA00022670"/>
    </source>
</evidence>
<keyword evidence="4 5" id="KW-0378">Hydrolase</keyword>
<dbReference type="GO" id="GO:0004239">
    <property type="term" value="F:initiator methionyl aminopeptidase activity"/>
    <property type="evidence" value="ECO:0007669"/>
    <property type="project" value="UniProtKB-UniRule"/>
</dbReference>
<evidence type="ECO:0000256" key="3">
    <source>
        <dbReference type="ARBA" id="ARBA00022723"/>
    </source>
</evidence>
<dbReference type="Proteomes" id="UP000603453">
    <property type="component" value="Unassembled WGS sequence"/>
</dbReference>
<dbReference type="Pfam" id="PF00557">
    <property type="entry name" value="Peptidase_M24"/>
    <property type="match status" value="1"/>
</dbReference>
<accession>A0A8H7V3M1</accession>
<feature type="binding site" evidence="5">
    <location>
        <position position="402"/>
    </location>
    <ligand>
        <name>a divalent metal cation</name>
        <dbReference type="ChEBI" id="CHEBI:60240"/>
        <label>2</label>
        <note>catalytic</note>
    </ligand>
</feature>
<dbReference type="SUPFAM" id="SSF55920">
    <property type="entry name" value="Creatinase/aminopeptidase"/>
    <property type="match status" value="1"/>
</dbReference>
<dbReference type="CDD" id="cd01086">
    <property type="entry name" value="MetAP1"/>
    <property type="match status" value="1"/>
</dbReference>
<organism evidence="9 10">
    <name type="scientific">Mucor saturninus</name>
    <dbReference type="NCBI Taxonomy" id="64648"/>
    <lineage>
        <taxon>Eukaryota</taxon>
        <taxon>Fungi</taxon>
        <taxon>Fungi incertae sedis</taxon>
        <taxon>Mucoromycota</taxon>
        <taxon>Mucoromycotina</taxon>
        <taxon>Mucoromycetes</taxon>
        <taxon>Mucorales</taxon>
        <taxon>Mucorineae</taxon>
        <taxon>Mucoraceae</taxon>
        <taxon>Mucor</taxon>
    </lineage>
</organism>
<dbReference type="InterPro" id="IPR002467">
    <property type="entry name" value="Pept_M24A_MAP1"/>
</dbReference>
<evidence type="ECO:0000313" key="9">
    <source>
        <dbReference type="EMBL" id="KAG2202118.1"/>
    </source>
</evidence>
<dbReference type="PANTHER" id="PTHR43330:SF7">
    <property type="entry name" value="METHIONINE AMINOPEPTIDASE 1"/>
    <property type="match status" value="1"/>
</dbReference>
<evidence type="ECO:0000259" key="7">
    <source>
        <dbReference type="Pfam" id="PF00557"/>
    </source>
</evidence>
<dbReference type="EMBL" id="JAEPRD010000064">
    <property type="protein sequence ID" value="KAG2202118.1"/>
    <property type="molecule type" value="Genomic_DNA"/>
</dbReference>
<dbReference type="AlphaFoldDB" id="A0A8H7V3M1"/>
<dbReference type="Gene3D" id="1.20.940.10">
    <property type="entry name" value="Functional domain of the splicing factor Prp18"/>
    <property type="match status" value="1"/>
</dbReference>
<dbReference type="GO" id="GO:0046872">
    <property type="term" value="F:metal ion binding"/>
    <property type="evidence" value="ECO:0007669"/>
    <property type="project" value="UniProtKB-UniRule"/>
</dbReference>
<feature type="binding site" evidence="5">
    <location>
        <position position="433"/>
    </location>
    <ligand>
        <name>a divalent metal cation</name>
        <dbReference type="ChEBI" id="CHEBI:60240"/>
        <label>1</label>
    </ligand>
</feature>
<evidence type="ECO:0000256" key="5">
    <source>
        <dbReference type="HAMAP-Rule" id="MF_03174"/>
    </source>
</evidence>
<comment type="catalytic activity">
    <reaction evidence="5 6">
        <text>Release of N-terminal amino acids, preferentially methionine, from peptides and arylamides.</text>
        <dbReference type="EC" id="3.4.11.18"/>
    </reaction>
</comment>
<dbReference type="HAMAP" id="MF_01974">
    <property type="entry name" value="MetAP_1"/>
    <property type="match status" value="1"/>
</dbReference>
<dbReference type="EC" id="3.4.11.18" evidence="6"/>
<dbReference type="InterPro" id="IPR009917">
    <property type="entry name" value="SRA1/Sec31"/>
</dbReference>
<dbReference type="GO" id="GO:0070006">
    <property type="term" value="F:metalloaminopeptidase activity"/>
    <property type="evidence" value="ECO:0007669"/>
    <property type="project" value="UniProtKB-UniRule"/>
</dbReference>
<sequence length="447" mass="49836">MRSDTPSSPSSVAPPSDFRTAIIQTHWNDPPKKIFHKSKDEVDDALNVQDISNVFSSKLECCKSTFTSGPQKRVVDDTARRIDGLVKDLEGDKLSKEVIRSLHTLSEALESKEYAKALNVQTQLMTTDYEKHDCFKKSWGSHKAIHGNTKSPYEPFKTFKYAGPLRAVYPLSPRRAVPEDIPRPDYAETGIPKSEFMARSSEIKVLNSKEVEGVREACRITREVLEITAKAIRVGITTDELDRIAHEATIERKSYPSPLNYNYFPKSICTSLNEVICHGIPDQRALVDGDIINIDVSCFYNGFHGDANATFCVGNVDEAGKKLINVTRECLDKAIAAVKPGIRYRDFGKIIEEHATKNGFSVVRTFCGHGINQLFHCAPNVPHYANNKAIGVVKPGHIFTIEPMICEGVHQELMWPDGWTATTKDGKRSAQFEHTLLVTATGVEILT</sequence>
<keyword evidence="10" id="KW-1185">Reference proteome</keyword>
<feature type="binding site" evidence="5">
    <location>
        <position position="376"/>
    </location>
    <ligand>
        <name>substrate</name>
    </ligand>
</feature>
<feature type="domain" description="SRA1/Sec31" evidence="8">
    <location>
        <begin position="7"/>
        <end position="126"/>
    </location>
</feature>
<feature type="binding site" evidence="5">
    <location>
        <position position="278"/>
    </location>
    <ligand>
        <name>substrate</name>
    </ligand>
</feature>
<dbReference type="PANTHER" id="PTHR43330">
    <property type="entry name" value="METHIONINE AMINOPEPTIDASE"/>
    <property type="match status" value="1"/>
</dbReference>
<dbReference type="InterPro" id="IPR036005">
    <property type="entry name" value="Creatinase/aminopeptidase-like"/>
</dbReference>
<protein>
    <recommendedName>
        <fullName evidence="6">Methionine aminopeptidase</fullName>
        <ecNumber evidence="6">3.4.11.18</ecNumber>
    </recommendedName>
</protein>
<comment type="function">
    <text evidence="6">Cotranslationally removes the N-terminal methionine from nascent proteins. The N-terminal methionine is often cleaved when the second residue in the primary sequence is small and uncharged (Met-Ala-, Cys, Gly, Pro, Ser, Thr, or Val).</text>
</comment>
<name>A0A8H7V3M1_9FUNG</name>
<evidence type="ECO:0000259" key="8">
    <source>
        <dbReference type="Pfam" id="PF07304"/>
    </source>
</evidence>
<dbReference type="PRINTS" id="PR00599">
    <property type="entry name" value="MAPEPTIDASE"/>
</dbReference>
<gene>
    <name evidence="9" type="ORF">INT47_008090</name>
</gene>
<keyword evidence="2 5" id="KW-0645">Protease</keyword>
<feature type="binding site" evidence="5">
    <location>
        <position position="306"/>
    </location>
    <ligand>
        <name>a divalent metal cation</name>
        <dbReference type="ChEBI" id="CHEBI:60240"/>
        <label>2</label>
        <note>catalytic</note>
    </ligand>
</feature>
<comment type="caution">
    <text evidence="9">The sequence shown here is derived from an EMBL/GenBank/DDBJ whole genome shotgun (WGS) entry which is preliminary data.</text>
</comment>
<proteinExistence type="inferred from homology"/>
<dbReference type="GO" id="GO:0006508">
    <property type="term" value="P:proteolysis"/>
    <property type="evidence" value="ECO:0007669"/>
    <property type="project" value="UniProtKB-KW"/>
</dbReference>